<evidence type="ECO:0000313" key="7">
    <source>
        <dbReference type="EMBL" id="RWZ49541.1"/>
    </source>
</evidence>
<dbReference type="GO" id="GO:0003677">
    <property type="term" value="F:DNA binding"/>
    <property type="evidence" value="ECO:0007669"/>
    <property type="project" value="InterPro"/>
</dbReference>
<name>A0A3S3Z7Q6_9MICO</name>
<proteinExistence type="predicted"/>
<dbReference type="GO" id="GO:0016787">
    <property type="term" value="F:hydrolase activity"/>
    <property type="evidence" value="ECO:0007669"/>
    <property type="project" value="UniProtKB-UniRule"/>
</dbReference>
<dbReference type="PROSITE" id="PS51198">
    <property type="entry name" value="UVRD_HELICASE_ATP_BIND"/>
    <property type="match status" value="1"/>
</dbReference>
<dbReference type="InterPro" id="IPR027417">
    <property type="entry name" value="P-loop_NTPase"/>
</dbReference>
<evidence type="ECO:0000259" key="6">
    <source>
        <dbReference type="PROSITE" id="PS51198"/>
    </source>
</evidence>
<dbReference type="InterPro" id="IPR027785">
    <property type="entry name" value="UvrD-like_helicase_C"/>
</dbReference>
<dbReference type="GO" id="GO:0000725">
    <property type="term" value="P:recombinational repair"/>
    <property type="evidence" value="ECO:0007669"/>
    <property type="project" value="TreeGrafter"/>
</dbReference>
<evidence type="ECO:0000256" key="3">
    <source>
        <dbReference type="ARBA" id="ARBA00022806"/>
    </source>
</evidence>
<dbReference type="OrthoDB" id="9810135at2"/>
<comment type="caution">
    <text evidence="7">The sequence shown here is derived from an EMBL/GenBank/DDBJ whole genome shotgun (WGS) entry which is preliminary data.</text>
</comment>
<accession>A0A3S3Z7Q6</accession>
<dbReference type="PANTHER" id="PTHR11070:SF2">
    <property type="entry name" value="ATP-DEPENDENT DNA HELICASE SRS2"/>
    <property type="match status" value="1"/>
</dbReference>
<dbReference type="Pfam" id="PF13538">
    <property type="entry name" value="UvrD_C_2"/>
    <property type="match status" value="1"/>
</dbReference>
<gene>
    <name evidence="7" type="ORF">ELQ90_12275</name>
</gene>
<feature type="domain" description="UvrD-like helicase ATP-binding" evidence="6">
    <location>
        <begin position="2"/>
        <end position="236"/>
    </location>
</feature>
<dbReference type="PANTHER" id="PTHR11070">
    <property type="entry name" value="UVRD / RECB / PCRA DNA HELICASE FAMILY MEMBER"/>
    <property type="match status" value="1"/>
</dbReference>
<dbReference type="SUPFAM" id="SSF52540">
    <property type="entry name" value="P-loop containing nucleoside triphosphate hydrolases"/>
    <property type="match status" value="1"/>
</dbReference>
<evidence type="ECO:0000256" key="2">
    <source>
        <dbReference type="ARBA" id="ARBA00022801"/>
    </source>
</evidence>
<keyword evidence="4 5" id="KW-0067">ATP-binding</keyword>
<evidence type="ECO:0000256" key="5">
    <source>
        <dbReference type="PROSITE-ProRule" id="PRU00560"/>
    </source>
</evidence>
<protein>
    <submittedName>
        <fullName evidence="7">ATP-dependent helicase</fullName>
    </submittedName>
</protein>
<dbReference type="GO" id="GO:0043138">
    <property type="term" value="F:3'-5' DNA helicase activity"/>
    <property type="evidence" value="ECO:0007669"/>
    <property type="project" value="TreeGrafter"/>
</dbReference>
<keyword evidence="3 5" id="KW-0347">Helicase</keyword>
<sequence>MSFELSGPAQEAHDHDGRIMVLGGPGSGKTTLSLLKTQRLIPGLESGQNVLFLSFSRAAVRQVMNRTKDVLTRDEGSRITVQTYHAFCMDILRAHGRLLSGKPARILFPDREKISKASHDGDWKVERDRLAVEENLYAFDNFASGATSLVAQVRKVAELVADRFPVIILDEFQDTSDAQWELVHALAERSELIVLADPDQRIFEYDDRVDPERLNQVRALLAPVEFDLGGDNHRSPDAGILNFADAVLQNRELPKTDDVGVMSVWPRSYPAATHAASIWLYAKLRKEGVTKPSIAVLARTNGLVSEISGWLSETHKFQGKEYGPVSHDVLWDAEISAAAAQVVASILEWSGVDPSSDAASTLEAVASFFDVKSAVATNGPIASAVVLRDRYRVNAQALRDGKGVRPIGAKWILAKAVSGVSFVGNPKADWLAARTILEGASGLEEIVQAVRFVRLFGATDEIGGQLSEQWDRAGNYGRATDIVRRTLDQGRLVSEQREPQGFVLMNMHKSKGKEFDGVIVVEGHLHRGVFFSEREEYPHLATRRLLRVAITRARHKAIIIRPMGAVPLTQ</sequence>
<dbReference type="AlphaFoldDB" id="A0A3S3Z7Q6"/>
<evidence type="ECO:0000256" key="1">
    <source>
        <dbReference type="ARBA" id="ARBA00022741"/>
    </source>
</evidence>
<dbReference type="InterPro" id="IPR014016">
    <property type="entry name" value="UvrD-like_ATP-bd"/>
</dbReference>
<evidence type="ECO:0000256" key="4">
    <source>
        <dbReference type="ARBA" id="ARBA00022840"/>
    </source>
</evidence>
<evidence type="ECO:0000313" key="8">
    <source>
        <dbReference type="Proteomes" id="UP000288547"/>
    </source>
</evidence>
<dbReference type="Gene3D" id="3.40.50.300">
    <property type="entry name" value="P-loop containing nucleotide triphosphate hydrolases"/>
    <property type="match status" value="2"/>
</dbReference>
<dbReference type="InterPro" id="IPR000212">
    <property type="entry name" value="DNA_helicase_UvrD/REP"/>
</dbReference>
<dbReference type="Proteomes" id="UP000288547">
    <property type="component" value="Unassembled WGS sequence"/>
</dbReference>
<dbReference type="GO" id="GO:0005524">
    <property type="term" value="F:ATP binding"/>
    <property type="evidence" value="ECO:0007669"/>
    <property type="project" value="UniProtKB-UniRule"/>
</dbReference>
<keyword evidence="1 5" id="KW-0547">Nucleotide-binding</keyword>
<keyword evidence="2 5" id="KW-0378">Hydrolase</keyword>
<keyword evidence="8" id="KW-1185">Reference proteome</keyword>
<dbReference type="InterPro" id="IPR003593">
    <property type="entry name" value="AAA+_ATPase"/>
</dbReference>
<dbReference type="RefSeq" id="WP_128495588.1">
    <property type="nucleotide sequence ID" value="NZ_RZNB01000005.1"/>
</dbReference>
<dbReference type="Pfam" id="PF00580">
    <property type="entry name" value="UvrD-helicase"/>
    <property type="match status" value="2"/>
</dbReference>
<feature type="binding site" evidence="5">
    <location>
        <begin position="23"/>
        <end position="30"/>
    </location>
    <ligand>
        <name>ATP</name>
        <dbReference type="ChEBI" id="CHEBI:30616"/>
    </ligand>
</feature>
<reference evidence="7 8" key="1">
    <citation type="submission" date="2018-12" db="EMBL/GenBank/DDBJ databases">
        <authorList>
            <person name="Li F."/>
        </authorList>
    </citation>
    <scope>NUCLEOTIDE SEQUENCE [LARGE SCALE GENOMIC DNA]</scope>
    <source>
        <strain evidence="7 8">11W25H-1</strain>
    </source>
</reference>
<organism evidence="7 8">
    <name type="scientific">Labedella phragmitis</name>
    <dbReference type="NCBI Taxonomy" id="2498849"/>
    <lineage>
        <taxon>Bacteria</taxon>
        <taxon>Bacillati</taxon>
        <taxon>Actinomycetota</taxon>
        <taxon>Actinomycetes</taxon>
        <taxon>Micrococcales</taxon>
        <taxon>Microbacteriaceae</taxon>
        <taxon>Labedella</taxon>
    </lineage>
</organism>
<dbReference type="SMART" id="SM00382">
    <property type="entry name" value="AAA"/>
    <property type="match status" value="1"/>
</dbReference>
<dbReference type="EMBL" id="RZNB01000005">
    <property type="protein sequence ID" value="RWZ49541.1"/>
    <property type="molecule type" value="Genomic_DNA"/>
</dbReference>